<organism evidence="2 3">
    <name type="scientific">Aaosphaeria arxii CBS 175.79</name>
    <dbReference type="NCBI Taxonomy" id="1450172"/>
    <lineage>
        <taxon>Eukaryota</taxon>
        <taxon>Fungi</taxon>
        <taxon>Dikarya</taxon>
        <taxon>Ascomycota</taxon>
        <taxon>Pezizomycotina</taxon>
        <taxon>Dothideomycetes</taxon>
        <taxon>Pleosporomycetidae</taxon>
        <taxon>Pleosporales</taxon>
        <taxon>Pleosporales incertae sedis</taxon>
        <taxon>Aaosphaeria</taxon>
    </lineage>
</organism>
<gene>
    <name evidence="2" type="ORF">BU24DRAFT_199251</name>
</gene>
<dbReference type="EMBL" id="ML978069">
    <property type="protein sequence ID" value="KAF2016329.1"/>
    <property type="molecule type" value="Genomic_DNA"/>
</dbReference>
<protein>
    <submittedName>
        <fullName evidence="2">Uncharacterized protein</fullName>
    </submittedName>
</protein>
<evidence type="ECO:0000256" key="1">
    <source>
        <dbReference type="SAM" id="Phobius"/>
    </source>
</evidence>
<feature type="transmembrane region" description="Helical" evidence="1">
    <location>
        <begin position="77"/>
        <end position="101"/>
    </location>
</feature>
<name>A0A6A5XTU1_9PLEO</name>
<keyword evidence="1" id="KW-0472">Membrane</keyword>
<sequence length="110" mass="12300">MHMLARDRAFFFSSSSLSTIDDLHSCCLRGCVGVGVSLGGDYLGIKGGLVIVFYIRNSCMGFPFFLATQYTNFSQQLFVHCSSLHCWYVVFGASVFVKTIFQSQSTRDRI</sequence>
<evidence type="ECO:0000313" key="2">
    <source>
        <dbReference type="EMBL" id="KAF2016329.1"/>
    </source>
</evidence>
<keyword evidence="1" id="KW-1133">Transmembrane helix</keyword>
<evidence type="ECO:0000313" key="3">
    <source>
        <dbReference type="Proteomes" id="UP000799778"/>
    </source>
</evidence>
<dbReference type="RefSeq" id="XP_033384668.1">
    <property type="nucleotide sequence ID" value="XM_033521800.1"/>
</dbReference>
<keyword evidence="3" id="KW-1185">Reference proteome</keyword>
<accession>A0A6A5XTU1</accession>
<proteinExistence type="predicted"/>
<dbReference type="AlphaFoldDB" id="A0A6A5XTU1"/>
<dbReference type="GeneID" id="54279197"/>
<reference evidence="2" key="1">
    <citation type="journal article" date="2020" name="Stud. Mycol.">
        <title>101 Dothideomycetes genomes: a test case for predicting lifestyles and emergence of pathogens.</title>
        <authorList>
            <person name="Haridas S."/>
            <person name="Albert R."/>
            <person name="Binder M."/>
            <person name="Bloem J."/>
            <person name="Labutti K."/>
            <person name="Salamov A."/>
            <person name="Andreopoulos B."/>
            <person name="Baker S."/>
            <person name="Barry K."/>
            <person name="Bills G."/>
            <person name="Bluhm B."/>
            <person name="Cannon C."/>
            <person name="Castanera R."/>
            <person name="Culley D."/>
            <person name="Daum C."/>
            <person name="Ezra D."/>
            <person name="Gonzalez J."/>
            <person name="Henrissat B."/>
            <person name="Kuo A."/>
            <person name="Liang C."/>
            <person name="Lipzen A."/>
            <person name="Lutzoni F."/>
            <person name="Magnuson J."/>
            <person name="Mondo S."/>
            <person name="Nolan M."/>
            <person name="Ohm R."/>
            <person name="Pangilinan J."/>
            <person name="Park H.-J."/>
            <person name="Ramirez L."/>
            <person name="Alfaro M."/>
            <person name="Sun H."/>
            <person name="Tritt A."/>
            <person name="Yoshinaga Y."/>
            <person name="Zwiers L.-H."/>
            <person name="Turgeon B."/>
            <person name="Goodwin S."/>
            <person name="Spatafora J."/>
            <person name="Crous P."/>
            <person name="Grigoriev I."/>
        </authorList>
    </citation>
    <scope>NUCLEOTIDE SEQUENCE</scope>
    <source>
        <strain evidence="2">CBS 175.79</strain>
    </source>
</reference>
<dbReference type="Proteomes" id="UP000799778">
    <property type="component" value="Unassembled WGS sequence"/>
</dbReference>
<keyword evidence="1" id="KW-0812">Transmembrane</keyword>